<accession>A0A7D3R3X9</accession>
<dbReference type="CDD" id="cd00086">
    <property type="entry name" value="homeodomain"/>
    <property type="match status" value="1"/>
</dbReference>
<evidence type="ECO:0000256" key="5">
    <source>
        <dbReference type="PROSITE-ProRule" id="PRU00108"/>
    </source>
</evidence>
<dbReference type="AlphaFoldDB" id="A0A7D3R3X9"/>
<evidence type="ECO:0000256" key="7">
    <source>
        <dbReference type="SAM" id="MobiDB-lite"/>
    </source>
</evidence>
<feature type="compositionally biased region" description="Polar residues" evidence="7">
    <location>
        <begin position="298"/>
        <end position="314"/>
    </location>
</feature>
<evidence type="ECO:0000256" key="6">
    <source>
        <dbReference type="RuleBase" id="RU000682"/>
    </source>
</evidence>
<dbReference type="PROSITE" id="PS00027">
    <property type="entry name" value="HOMEOBOX_1"/>
    <property type="match status" value="1"/>
</dbReference>
<dbReference type="InterPro" id="IPR009057">
    <property type="entry name" value="Homeodomain-like_sf"/>
</dbReference>
<dbReference type="PANTHER" id="PTHR24339:SF28">
    <property type="entry name" value="E5-RELATED"/>
    <property type="match status" value="1"/>
</dbReference>
<dbReference type="SMART" id="SM00389">
    <property type="entry name" value="HOX"/>
    <property type="match status" value="1"/>
</dbReference>
<feature type="domain" description="Homeobox" evidence="8">
    <location>
        <begin position="122"/>
        <end position="165"/>
    </location>
</feature>
<feature type="region of interest" description="Disordered" evidence="7">
    <location>
        <begin position="366"/>
        <end position="407"/>
    </location>
</feature>
<keyword evidence="3 5" id="KW-0371">Homeobox</keyword>
<dbReference type="GO" id="GO:0005634">
    <property type="term" value="C:nucleus"/>
    <property type="evidence" value="ECO:0007669"/>
    <property type="project" value="UniProtKB-SubCell"/>
</dbReference>
<dbReference type="EMBL" id="MN442079">
    <property type="protein sequence ID" value="QKF95488.1"/>
    <property type="molecule type" value="Genomic_DNA"/>
</dbReference>
<dbReference type="SUPFAM" id="SSF46689">
    <property type="entry name" value="Homeodomain-like"/>
    <property type="match status" value="1"/>
</dbReference>
<dbReference type="PROSITE" id="PS50071">
    <property type="entry name" value="HOMEOBOX_2"/>
    <property type="match status" value="1"/>
</dbReference>
<feature type="region of interest" description="Disordered" evidence="7">
    <location>
        <begin position="292"/>
        <end position="339"/>
    </location>
</feature>
<evidence type="ECO:0000256" key="4">
    <source>
        <dbReference type="ARBA" id="ARBA00023242"/>
    </source>
</evidence>
<dbReference type="InterPro" id="IPR050877">
    <property type="entry name" value="EMX-VAX-Noto_Homeobox_TFs"/>
</dbReference>
<proteinExistence type="predicted"/>
<feature type="compositionally biased region" description="Low complexity" evidence="7">
    <location>
        <begin position="384"/>
        <end position="407"/>
    </location>
</feature>
<feature type="DNA-binding region" description="Homeobox" evidence="5">
    <location>
        <begin position="124"/>
        <end position="166"/>
    </location>
</feature>
<evidence type="ECO:0000256" key="3">
    <source>
        <dbReference type="ARBA" id="ARBA00023155"/>
    </source>
</evidence>
<dbReference type="Gene3D" id="1.10.10.60">
    <property type="entry name" value="Homeodomain-like"/>
    <property type="match status" value="1"/>
</dbReference>
<reference evidence="9" key="1">
    <citation type="submission" date="2019-09" db="EMBL/GenBank/DDBJ databases">
        <authorList>
            <person name="Ming F."/>
        </authorList>
    </citation>
    <scope>NUCLEOTIDE SEQUENCE</scope>
</reference>
<dbReference type="Pfam" id="PF00046">
    <property type="entry name" value="Homeodomain"/>
    <property type="match status" value="1"/>
</dbReference>
<sequence>MQEELSRTIAISRDLLSLLAQPSTPPFQPDFSAHALLFEIANAGIPKMVDSRVPDALATSLHSLTLEYFQKTCMGLLHSHAHASLATMKRLALQLKSTYTSLYERKVEYAASIQPKPTVNKKQPFANQSQTPTRRERERLATLTGMSTEQVRVWFQNRRSRNKKKAPELQHVPSLRLPDVLMRVAAANKDAVAKESARTVDEEFDDNDSGYFSGSDMNSSVMPMIFQRNTVALSTAIPTARSYPASYVPQPLTAQFDCDTPPWTRTPTSPTTQTSTVTIDELSRCMARLSLRNRRQASRTQCDSSGSVPTSSKATDVALSTAPHKAPRKPSNPTRKVAGGRRAAIRCVYSCAVERNLIGVIIGASQGSEEGWPPRRQPMGKTLSRQTSSSSVASSSSGSSRSTSYASDFSSASMESDYSFTSVESAQSCHHHAYSQMGLHQSQSNADSTCPLQETPFDLTCSTQLMPDQSPGVATHDPSSVICDVSGFVAALPDAAPTLSHIDLHSFDVGMADMGAFVDFSSASFPTLDALLTGTGNIFPAAEPLQQHTLSTICRSRCINRVVSTGMIWALYRRACYSCFAPAFLLFFDVVRIPASLCCLVFPSDAIISLHGY</sequence>
<keyword evidence="4 5" id="KW-0539">Nucleus</keyword>
<comment type="subcellular location">
    <subcellularLocation>
        <location evidence="1 5 6">Nucleus</location>
    </subcellularLocation>
</comment>
<evidence type="ECO:0000256" key="2">
    <source>
        <dbReference type="ARBA" id="ARBA00023125"/>
    </source>
</evidence>
<dbReference type="InterPro" id="IPR017970">
    <property type="entry name" value="Homeobox_CS"/>
</dbReference>
<organism evidence="9">
    <name type="scientific">Auricularia heimuer</name>
    <dbReference type="NCBI Taxonomy" id="1579977"/>
    <lineage>
        <taxon>Eukaryota</taxon>
        <taxon>Fungi</taxon>
        <taxon>Dikarya</taxon>
        <taxon>Basidiomycota</taxon>
        <taxon>Agaricomycotina</taxon>
        <taxon>Agaricomycetes</taxon>
        <taxon>Auriculariales</taxon>
        <taxon>Auriculariaceae</taxon>
        <taxon>Auricularia</taxon>
    </lineage>
</organism>
<evidence type="ECO:0000259" key="8">
    <source>
        <dbReference type="PROSITE" id="PS50071"/>
    </source>
</evidence>
<name>A0A7D3R3X9_9AGAM</name>
<reference evidence="9" key="2">
    <citation type="journal article" date="2020" name="J. Fungi">
        <title>Genome Sequence Analysis of Auricularia heimuer Combined with Genetic Linkage Map.</title>
        <authorList>
            <person name="Fang M."/>
            <person name="Wang X."/>
            <person name="Chen Y."/>
            <person name="Wang P."/>
            <person name="Lu L."/>
            <person name="Lu J."/>
            <person name="Yao F."/>
            <person name="Zhang Y."/>
        </authorList>
    </citation>
    <scope>NUCLEOTIDE SEQUENCE</scope>
</reference>
<dbReference type="InterPro" id="IPR001356">
    <property type="entry name" value="HD"/>
</dbReference>
<keyword evidence="2 5" id="KW-0238">DNA-binding</keyword>
<evidence type="ECO:0000256" key="1">
    <source>
        <dbReference type="ARBA" id="ARBA00004123"/>
    </source>
</evidence>
<dbReference type="PANTHER" id="PTHR24339">
    <property type="entry name" value="HOMEOBOX PROTEIN EMX-RELATED"/>
    <property type="match status" value="1"/>
</dbReference>
<evidence type="ECO:0000313" key="9">
    <source>
        <dbReference type="EMBL" id="QKF95488.1"/>
    </source>
</evidence>
<protein>
    <submittedName>
        <fullName evidence="9">Homeodomain mating-type protein HD2-1</fullName>
    </submittedName>
</protein>
<dbReference type="GO" id="GO:0000981">
    <property type="term" value="F:DNA-binding transcription factor activity, RNA polymerase II-specific"/>
    <property type="evidence" value="ECO:0007669"/>
    <property type="project" value="InterPro"/>
</dbReference>
<dbReference type="GO" id="GO:0000978">
    <property type="term" value="F:RNA polymerase II cis-regulatory region sequence-specific DNA binding"/>
    <property type="evidence" value="ECO:0007669"/>
    <property type="project" value="TreeGrafter"/>
</dbReference>